<evidence type="ECO:0000313" key="2">
    <source>
        <dbReference type="Proteomes" id="UP001168098"/>
    </source>
</evidence>
<accession>A0AA38Z5L2</accession>
<reference evidence="1 2" key="1">
    <citation type="journal article" date="2023" name="BMC Biotechnol.">
        <title>Vitis rotundifolia cv Carlos genome sequencing.</title>
        <authorList>
            <person name="Huff M."/>
            <person name="Hulse-Kemp A."/>
            <person name="Scheffler B."/>
            <person name="Youngblood R."/>
            <person name="Simpson S."/>
            <person name="Babiker E."/>
            <person name="Staton M."/>
        </authorList>
    </citation>
    <scope>NUCLEOTIDE SEQUENCE [LARGE SCALE GENOMIC DNA]</scope>
    <source>
        <tissue evidence="1">Leaf</tissue>
    </source>
</reference>
<keyword evidence="2" id="KW-1185">Reference proteome</keyword>
<sequence>MIKLSLGKSFKRGKRWNKKRKSIVFEEEFVKISNENRDDIGLESSLGFFHFESPVSGPSTQRYVTIASLDKDKSKMVILEKLPMKRT</sequence>
<evidence type="ECO:0000313" key="1">
    <source>
        <dbReference type="EMBL" id="KAJ9682700.1"/>
    </source>
</evidence>
<comment type="caution">
    <text evidence="1">The sequence shown here is derived from an EMBL/GenBank/DDBJ whole genome shotgun (WGS) entry which is preliminary data.</text>
</comment>
<dbReference type="AlphaFoldDB" id="A0AA38Z5L2"/>
<dbReference type="Proteomes" id="UP001168098">
    <property type="component" value="Unassembled WGS sequence"/>
</dbReference>
<proteinExistence type="predicted"/>
<organism evidence="1 2">
    <name type="scientific">Vitis rotundifolia</name>
    <name type="common">Muscadine grape</name>
    <dbReference type="NCBI Taxonomy" id="103349"/>
    <lineage>
        <taxon>Eukaryota</taxon>
        <taxon>Viridiplantae</taxon>
        <taxon>Streptophyta</taxon>
        <taxon>Embryophyta</taxon>
        <taxon>Tracheophyta</taxon>
        <taxon>Spermatophyta</taxon>
        <taxon>Magnoliopsida</taxon>
        <taxon>eudicotyledons</taxon>
        <taxon>Gunneridae</taxon>
        <taxon>Pentapetalae</taxon>
        <taxon>rosids</taxon>
        <taxon>Vitales</taxon>
        <taxon>Vitaceae</taxon>
        <taxon>Viteae</taxon>
        <taxon>Vitis</taxon>
    </lineage>
</organism>
<dbReference type="EMBL" id="JARBHA010000014">
    <property type="protein sequence ID" value="KAJ9682700.1"/>
    <property type="molecule type" value="Genomic_DNA"/>
</dbReference>
<protein>
    <submittedName>
        <fullName evidence="1">Uncharacterized protein</fullName>
    </submittedName>
</protein>
<name>A0AA38Z5L2_VITRO</name>
<gene>
    <name evidence="1" type="ORF">PVL29_018596</name>
</gene>